<name>A0A7S3XSV7_HETAK</name>
<evidence type="ECO:0000313" key="3">
    <source>
        <dbReference type="EMBL" id="CAE0631380.1"/>
    </source>
</evidence>
<feature type="region of interest" description="Disordered" evidence="1">
    <location>
        <begin position="72"/>
        <end position="119"/>
    </location>
</feature>
<protein>
    <recommendedName>
        <fullName evidence="4">DUF3108 domain-containing protein</fullName>
    </recommendedName>
</protein>
<feature type="signal peptide" evidence="2">
    <location>
        <begin position="1"/>
        <end position="38"/>
    </location>
</feature>
<evidence type="ECO:0000256" key="2">
    <source>
        <dbReference type="SAM" id="SignalP"/>
    </source>
</evidence>
<dbReference type="EMBL" id="HBIU01021478">
    <property type="protein sequence ID" value="CAE0631380.1"/>
    <property type="molecule type" value="Transcribed_RNA"/>
</dbReference>
<reference evidence="3" key="1">
    <citation type="submission" date="2021-01" db="EMBL/GenBank/DDBJ databases">
        <authorList>
            <person name="Corre E."/>
            <person name="Pelletier E."/>
            <person name="Niang G."/>
            <person name="Scheremetjew M."/>
            <person name="Finn R."/>
            <person name="Kale V."/>
            <person name="Holt S."/>
            <person name="Cochrane G."/>
            <person name="Meng A."/>
            <person name="Brown T."/>
            <person name="Cohen L."/>
        </authorList>
    </citation>
    <scope>NUCLEOTIDE SEQUENCE</scope>
    <source>
        <strain evidence="3">CCMP3107</strain>
    </source>
</reference>
<feature type="compositionally biased region" description="Low complexity" evidence="1">
    <location>
        <begin position="80"/>
        <end position="119"/>
    </location>
</feature>
<accession>A0A7S3XSV7</accession>
<sequence>MAPPLRAAPGWAPEAAMKTPRPPWLLVLAVLAAHLLLGHEVQRLHEGWGSEASAPMPPRMQVAMVREMQIRTPAPPPPARRSQPLQSARSQPAAAAGPAEAASAAEPSPAAPASAAQGMPASAPVAEPVAEAASAPVAALAASAPSDAEPGPEWPLSTRLSYVLTGRYRGPIHGEAQVEWMRKGRDYQMNLDVAVGPSFSPFITRRMSSQGQLTPEGIAPQRYDEETRLMLGEKRRSTVFFQGPEVQLASGAREPALPGGQDAASQFVQLTWLFLTGREALQPGRIVQFPLVLPRRQYAWQYEVLGQEVLETPMGPLPTWHLRPSRPAGGGDLTAEVWLAPALQYLPVRLIIRQDVETFIDLMLKGAPLQAAPESANDTPRRPSP</sequence>
<dbReference type="InterPro" id="IPR021457">
    <property type="entry name" value="DUF3108"/>
</dbReference>
<gene>
    <name evidence="3" type="ORF">HAKA00212_LOCUS10082</name>
</gene>
<dbReference type="Pfam" id="PF11306">
    <property type="entry name" value="DUF3108"/>
    <property type="match status" value="1"/>
</dbReference>
<evidence type="ECO:0008006" key="4">
    <source>
        <dbReference type="Google" id="ProtNLM"/>
    </source>
</evidence>
<proteinExistence type="predicted"/>
<organism evidence="3">
    <name type="scientific">Heterosigma akashiwo</name>
    <name type="common">Chromophytic alga</name>
    <name type="synonym">Heterosigma carterae</name>
    <dbReference type="NCBI Taxonomy" id="2829"/>
    <lineage>
        <taxon>Eukaryota</taxon>
        <taxon>Sar</taxon>
        <taxon>Stramenopiles</taxon>
        <taxon>Ochrophyta</taxon>
        <taxon>Raphidophyceae</taxon>
        <taxon>Chattonellales</taxon>
        <taxon>Chattonellaceae</taxon>
        <taxon>Heterosigma</taxon>
    </lineage>
</organism>
<keyword evidence="2" id="KW-0732">Signal</keyword>
<dbReference type="AlphaFoldDB" id="A0A7S3XSV7"/>
<feature type="chain" id="PRO_5030700513" description="DUF3108 domain-containing protein" evidence="2">
    <location>
        <begin position="39"/>
        <end position="385"/>
    </location>
</feature>
<evidence type="ECO:0000256" key="1">
    <source>
        <dbReference type="SAM" id="MobiDB-lite"/>
    </source>
</evidence>